<name>A0A833S679_9HYME</name>
<gene>
    <name evidence="1" type="ORF">E2986_12757</name>
</gene>
<dbReference type="AlphaFoldDB" id="A0A833S679"/>
<keyword evidence="2" id="KW-1185">Reference proteome</keyword>
<comment type="caution">
    <text evidence="1">The sequence shown here is derived from an EMBL/GenBank/DDBJ whole genome shotgun (WGS) entry which is preliminary data.</text>
</comment>
<dbReference type="Proteomes" id="UP000655588">
    <property type="component" value="Unassembled WGS sequence"/>
</dbReference>
<reference evidence="1" key="1">
    <citation type="submission" date="2019-11" db="EMBL/GenBank/DDBJ databases">
        <title>The nuclear and mitochondrial genomes of Frieseomelitta varia - a highly eusocial stingless bee (Meliponini) with a permanently sterile worker caste.</title>
        <authorList>
            <person name="Freitas F.C.P."/>
            <person name="Lourenco A.P."/>
            <person name="Nunes F.M.F."/>
            <person name="Paschoal A.R."/>
            <person name="Abreu F.C.P."/>
            <person name="Barbin F.O."/>
            <person name="Bataglia L."/>
            <person name="Cardoso-Junior C.A.M."/>
            <person name="Cervoni M.S."/>
            <person name="Silva S.R."/>
            <person name="Dalarmi F."/>
            <person name="Del Lama M.A."/>
            <person name="Depintor T.S."/>
            <person name="Ferreira K.M."/>
            <person name="Goria P.S."/>
            <person name="Jaskot M.C."/>
            <person name="Lago D.C."/>
            <person name="Luna-Lucena D."/>
            <person name="Moda L.M."/>
            <person name="Nascimento L."/>
            <person name="Pedrino M."/>
            <person name="Rabico F.O."/>
            <person name="Sanches F.C."/>
            <person name="Santos D.E."/>
            <person name="Santos C.G."/>
            <person name="Vieira J."/>
            <person name="Lopes T.F."/>
            <person name="Barchuk A.R."/>
            <person name="Hartfelder K."/>
            <person name="Simoes Z.L.P."/>
            <person name="Bitondi M.M.G."/>
            <person name="Pinheiro D.G."/>
        </authorList>
    </citation>
    <scope>NUCLEOTIDE SEQUENCE</scope>
    <source>
        <strain evidence="1">USP_RPSP 00005682</strain>
        <tissue evidence="1">Whole individual</tissue>
    </source>
</reference>
<proteinExistence type="predicted"/>
<dbReference type="EMBL" id="WNWW01000514">
    <property type="protein sequence ID" value="KAF3423982.1"/>
    <property type="molecule type" value="Genomic_DNA"/>
</dbReference>
<protein>
    <submittedName>
        <fullName evidence="1">Uncharacterized protein</fullName>
    </submittedName>
</protein>
<evidence type="ECO:0000313" key="1">
    <source>
        <dbReference type="EMBL" id="KAF3423982.1"/>
    </source>
</evidence>
<accession>A0A833S679</accession>
<sequence length="75" mass="8732">MPPRHQSPWLQRNHLGKQLNISLPSQLLMKPHSLKHQRKAVTCCITFMYSICRKGRNEAKMQQVDTISQNNSLAY</sequence>
<evidence type="ECO:0000313" key="2">
    <source>
        <dbReference type="Proteomes" id="UP000655588"/>
    </source>
</evidence>
<organism evidence="1 2">
    <name type="scientific">Frieseomelitta varia</name>
    <dbReference type="NCBI Taxonomy" id="561572"/>
    <lineage>
        <taxon>Eukaryota</taxon>
        <taxon>Metazoa</taxon>
        <taxon>Ecdysozoa</taxon>
        <taxon>Arthropoda</taxon>
        <taxon>Hexapoda</taxon>
        <taxon>Insecta</taxon>
        <taxon>Pterygota</taxon>
        <taxon>Neoptera</taxon>
        <taxon>Endopterygota</taxon>
        <taxon>Hymenoptera</taxon>
        <taxon>Apocrita</taxon>
        <taxon>Aculeata</taxon>
        <taxon>Apoidea</taxon>
        <taxon>Anthophila</taxon>
        <taxon>Apidae</taxon>
        <taxon>Frieseomelitta</taxon>
    </lineage>
</organism>